<dbReference type="Proteomes" id="UP000460318">
    <property type="component" value="Unassembled WGS sequence"/>
</dbReference>
<dbReference type="RefSeq" id="WP_160496903.1">
    <property type="nucleotide sequence ID" value="NZ_WUBI01000001.1"/>
</dbReference>
<name>A0A7X3IIV5_9BACL</name>
<dbReference type="Gene3D" id="1.10.340.20">
    <property type="entry name" value="Apc36109-like domain"/>
    <property type="match status" value="1"/>
</dbReference>
<evidence type="ECO:0000313" key="2">
    <source>
        <dbReference type="Proteomes" id="UP000460318"/>
    </source>
</evidence>
<dbReference type="InterPro" id="IPR023162">
    <property type="entry name" value="Apc36109-like_dom_sf"/>
</dbReference>
<dbReference type="InterPro" id="IPR015053">
    <property type="entry name" value="DUF1871"/>
</dbReference>
<sequence length="159" mass="18854">MTSILKILSNWDPLYLMSHAPDDEYSGEEQLIEDSLLQVHNERELGLRIQEIFTSQFDDDFKKSLEEYCEIAKRILSLEWIITVKLKGECTYLLTGRKYKFTFKDPEISFNNMVSVVEDIFWYDEDSNEKFFYIYVLEQGEDYLVSENEIIDIKDTGNV</sequence>
<organism evidence="1 2">
    <name type="scientific">Paenibacillus dendrobii</name>
    <dbReference type="NCBI Taxonomy" id="2691084"/>
    <lineage>
        <taxon>Bacteria</taxon>
        <taxon>Bacillati</taxon>
        <taxon>Bacillota</taxon>
        <taxon>Bacilli</taxon>
        <taxon>Bacillales</taxon>
        <taxon>Paenibacillaceae</taxon>
        <taxon>Paenibacillus</taxon>
    </lineage>
</organism>
<evidence type="ECO:0000313" key="1">
    <source>
        <dbReference type="EMBL" id="MWV43395.1"/>
    </source>
</evidence>
<accession>A0A7X3IIV5</accession>
<protein>
    <submittedName>
        <fullName evidence="1">DUF1871 family protein</fullName>
    </submittedName>
</protein>
<gene>
    <name evidence="1" type="ORF">GRF59_07090</name>
</gene>
<proteinExistence type="predicted"/>
<dbReference type="SUPFAM" id="SSF116922">
    <property type="entry name" value="YugE-like"/>
    <property type="match status" value="1"/>
</dbReference>
<comment type="caution">
    <text evidence="1">The sequence shown here is derived from an EMBL/GenBank/DDBJ whole genome shotgun (WGS) entry which is preliminary data.</text>
</comment>
<dbReference type="EMBL" id="WUBI01000001">
    <property type="protein sequence ID" value="MWV43395.1"/>
    <property type="molecule type" value="Genomic_DNA"/>
</dbReference>
<dbReference type="Pfam" id="PF08958">
    <property type="entry name" value="DUF1871"/>
    <property type="match status" value="1"/>
</dbReference>
<reference evidence="1 2" key="1">
    <citation type="submission" date="2019-12" db="EMBL/GenBank/DDBJ databases">
        <title>Paenibacillus sp. nov., an endophytic bacterium isolated from the stem of Dendrobium.</title>
        <authorList>
            <person name="Zhao R."/>
        </authorList>
    </citation>
    <scope>NUCLEOTIDE SEQUENCE [LARGE SCALE GENOMIC DNA]</scope>
    <source>
        <strain evidence="1 2">HJL G12</strain>
    </source>
</reference>
<dbReference type="AlphaFoldDB" id="A0A7X3IIV5"/>
<keyword evidence="2" id="KW-1185">Reference proteome</keyword>